<protein>
    <submittedName>
        <fullName evidence="6">Rhodocoxin reductase</fullName>
        <ecNumber evidence="6">1.18.1.-</ecNumber>
    </submittedName>
</protein>
<dbReference type="PRINTS" id="PR00411">
    <property type="entry name" value="PNDRDTASEI"/>
</dbReference>
<name>A0A5S9R8Y0_MYCVN</name>
<evidence type="ECO:0000313" key="7">
    <source>
        <dbReference type="Proteomes" id="UP000430146"/>
    </source>
</evidence>
<dbReference type="InterPro" id="IPR036188">
    <property type="entry name" value="FAD/NAD-bd_sf"/>
</dbReference>
<dbReference type="Gene3D" id="3.50.50.60">
    <property type="entry name" value="FAD/NAD(P)-binding domain"/>
    <property type="match status" value="2"/>
</dbReference>
<dbReference type="EC" id="1.18.1.-" evidence="6"/>
<keyword evidence="3" id="KW-0274">FAD</keyword>
<dbReference type="Gene3D" id="3.30.390.30">
    <property type="match status" value="1"/>
</dbReference>
<reference evidence="6 7" key="1">
    <citation type="submission" date="2019-11" db="EMBL/GenBank/DDBJ databases">
        <authorList>
            <person name="Holert J."/>
        </authorList>
    </citation>
    <scope>NUCLEOTIDE SEQUENCE [LARGE SCALE GENOMIC DNA]</scope>
    <source>
        <strain evidence="6">BC8_1</strain>
    </source>
</reference>
<organism evidence="6 7">
    <name type="scientific">Mycolicibacterium vanbaalenii</name>
    <name type="common">Mycobacterium vanbaalenii</name>
    <dbReference type="NCBI Taxonomy" id="110539"/>
    <lineage>
        <taxon>Bacteria</taxon>
        <taxon>Bacillati</taxon>
        <taxon>Actinomycetota</taxon>
        <taxon>Actinomycetes</taxon>
        <taxon>Mycobacteriales</taxon>
        <taxon>Mycobacteriaceae</taxon>
        <taxon>Mycolicibacterium</taxon>
    </lineage>
</organism>
<dbReference type="PANTHER" id="PTHR43557:SF2">
    <property type="entry name" value="RIESKE DOMAIN-CONTAINING PROTEIN-RELATED"/>
    <property type="match status" value="1"/>
</dbReference>
<dbReference type="EMBL" id="CACSIP010000052">
    <property type="protein sequence ID" value="CAA0134122.1"/>
    <property type="molecule type" value="Genomic_DNA"/>
</dbReference>
<dbReference type="SUPFAM" id="SSF51905">
    <property type="entry name" value="FAD/NAD(P)-binding domain"/>
    <property type="match status" value="2"/>
</dbReference>
<sequence length="375" mass="39154">MIGSGPAGVGAAEEFRKQQADVPVRILTADCDEPYERPPLSKEFLRGETDEVSMRPSSWFAERDLELITDAPVTEIDTDARTVTAGGRRQEYRHLILASGASPRPLPVPGGGRALQLRSLQDAQRLRASSQGAQSAVVIGAGFIGCEAAASLARNGLAVTLVAPDAVPQEKRLGTEAGRRLVTLIEQTGARFSGGVRVREIRPGAVVLDDGATVEADLILAATGVEPNSAAAEAAGVPVDQSRIVVDAGMMTRTPGVSAAGDVALAFNTTAGRSLAVEHWQDAAEQGAIAGARAAGDQQSWSDVPGFWTTIGDTTLKYHAWGDGYERSRLIAHGDGFTVWYESGGVAVAVLTCNADDDYELGEGLIRAGAAAPVL</sequence>
<keyword evidence="2" id="KW-0285">Flavoprotein</keyword>
<dbReference type="InterPro" id="IPR023753">
    <property type="entry name" value="FAD/NAD-binding_dom"/>
</dbReference>
<dbReference type="PANTHER" id="PTHR43557">
    <property type="entry name" value="APOPTOSIS-INDUCING FACTOR 1"/>
    <property type="match status" value="1"/>
</dbReference>
<proteinExistence type="predicted"/>
<dbReference type="InterPro" id="IPR050446">
    <property type="entry name" value="FAD-oxidoreductase/Apoptosis"/>
</dbReference>
<gene>
    <name evidence="6" type="primary">thcD_3</name>
    <name evidence="6" type="ORF">AELLOGFF_06301</name>
</gene>
<evidence type="ECO:0000256" key="4">
    <source>
        <dbReference type="ARBA" id="ARBA00023002"/>
    </source>
</evidence>
<evidence type="ECO:0000256" key="3">
    <source>
        <dbReference type="ARBA" id="ARBA00022827"/>
    </source>
</evidence>
<dbReference type="PRINTS" id="PR00368">
    <property type="entry name" value="FADPNR"/>
</dbReference>
<dbReference type="GO" id="GO:0016651">
    <property type="term" value="F:oxidoreductase activity, acting on NAD(P)H"/>
    <property type="evidence" value="ECO:0007669"/>
    <property type="project" value="TreeGrafter"/>
</dbReference>
<dbReference type="Pfam" id="PF07992">
    <property type="entry name" value="Pyr_redox_2"/>
    <property type="match status" value="1"/>
</dbReference>
<evidence type="ECO:0000256" key="1">
    <source>
        <dbReference type="ARBA" id="ARBA00001974"/>
    </source>
</evidence>
<dbReference type="GO" id="GO:0005737">
    <property type="term" value="C:cytoplasm"/>
    <property type="evidence" value="ECO:0007669"/>
    <property type="project" value="TreeGrafter"/>
</dbReference>
<keyword evidence="4 6" id="KW-0560">Oxidoreductase</keyword>
<evidence type="ECO:0000259" key="5">
    <source>
        <dbReference type="Pfam" id="PF07992"/>
    </source>
</evidence>
<evidence type="ECO:0000313" key="6">
    <source>
        <dbReference type="EMBL" id="CAA0134122.1"/>
    </source>
</evidence>
<dbReference type="Proteomes" id="UP000430146">
    <property type="component" value="Unassembled WGS sequence"/>
</dbReference>
<dbReference type="SUPFAM" id="SSF55424">
    <property type="entry name" value="FAD/NAD-linked reductases, dimerisation (C-terminal) domain"/>
    <property type="match status" value="1"/>
</dbReference>
<evidence type="ECO:0000256" key="2">
    <source>
        <dbReference type="ARBA" id="ARBA00022630"/>
    </source>
</evidence>
<keyword evidence="7" id="KW-1185">Reference proteome</keyword>
<dbReference type="AlphaFoldDB" id="A0A5S9R8Y0"/>
<feature type="domain" description="FAD/NAD(P)-binding" evidence="5">
    <location>
        <begin position="2"/>
        <end position="287"/>
    </location>
</feature>
<dbReference type="InterPro" id="IPR016156">
    <property type="entry name" value="FAD/NAD-linked_Rdtase_dimer_sf"/>
</dbReference>
<accession>A0A5S9R8Y0</accession>
<comment type="cofactor">
    <cofactor evidence="1">
        <name>FAD</name>
        <dbReference type="ChEBI" id="CHEBI:57692"/>
    </cofactor>
</comment>